<gene>
    <name evidence="2" type="ORF">EUGRSUZ_C00106</name>
</gene>
<dbReference type="InParanoid" id="A0A059CJL6"/>
<dbReference type="PROSITE" id="PS51257">
    <property type="entry name" value="PROKAR_LIPOPROTEIN"/>
    <property type="match status" value="1"/>
</dbReference>
<protein>
    <recommendedName>
        <fullName evidence="3">Secreted protein</fullName>
    </recommendedName>
</protein>
<evidence type="ECO:0008006" key="3">
    <source>
        <dbReference type="Google" id="ProtNLM"/>
    </source>
</evidence>
<accession>A0A059CJL6</accession>
<keyword evidence="1" id="KW-0732">Signal</keyword>
<reference evidence="2" key="1">
    <citation type="submission" date="2013-07" db="EMBL/GenBank/DDBJ databases">
        <title>The genome of Eucalyptus grandis.</title>
        <authorList>
            <person name="Schmutz J."/>
            <person name="Hayes R."/>
            <person name="Myburg A."/>
            <person name="Tuskan G."/>
            <person name="Grattapaglia D."/>
            <person name="Rokhsar D.S."/>
        </authorList>
    </citation>
    <scope>NUCLEOTIDE SEQUENCE</scope>
    <source>
        <tissue evidence="2">Leaf extractions</tissue>
    </source>
</reference>
<proteinExistence type="predicted"/>
<name>A0A059CJL6_EUCGR</name>
<feature type="signal peptide" evidence="1">
    <location>
        <begin position="1"/>
        <end position="26"/>
    </location>
</feature>
<feature type="chain" id="PRO_5001569352" description="Secreted protein" evidence="1">
    <location>
        <begin position="27"/>
        <end position="105"/>
    </location>
</feature>
<sequence length="105" mass="11857">MRRSHSSVSLCYIVFIQSCTIGPSLGFCCQVGPLELGLAFHHFASPFFHFLGIANVANYIFIAQEANLVFVVHIQVSQLHLDFACQFVSEFIHDTLTFENLKFTK</sequence>
<evidence type="ECO:0000313" key="2">
    <source>
        <dbReference type="EMBL" id="KCW78643.1"/>
    </source>
</evidence>
<dbReference type="EMBL" id="KK198755">
    <property type="protein sequence ID" value="KCW78643.1"/>
    <property type="molecule type" value="Genomic_DNA"/>
</dbReference>
<organism evidence="2">
    <name type="scientific">Eucalyptus grandis</name>
    <name type="common">Flooded gum</name>
    <dbReference type="NCBI Taxonomy" id="71139"/>
    <lineage>
        <taxon>Eukaryota</taxon>
        <taxon>Viridiplantae</taxon>
        <taxon>Streptophyta</taxon>
        <taxon>Embryophyta</taxon>
        <taxon>Tracheophyta</taxon>
        <taxon>Spermatophyta</taxon>
        <taxon>Magnoliopsida</taxon>
        <taxon>eudicotyledons</taxon>
        <taxon>Gunneridae</taxon>
        <taxon>Pentapetalae</taxon>
        <taxon>rosids</taxon>
        <taxon>malvids</taxon>
        <taxon>Myrtales</taxon>
        <taxon>Myrtaceae</taxon>
        <taxon>Myrtoideae</taxon>
        <taxon>Eucalypteae</taxon>
        <taxon>Eucalyptus</taxon>
    </lineage>
</organism>
<dbReference type="Gramene" id="KCW78643">
    <property type="protein sequence ID" value="KCW78643"/>
    <property type="gene ID" value="EUGRSUZ_C00106"/>
</dbReference>
<dbReference type="AlphaFoldDB" id="A0A059CJL6"/>
<evidence type="ECO:0000256" key="1">
    <source>
        <dbReference type="SAM" id="SignalP"/>
    </source>
</evidence>